<dbReference type="SUPFAM" id="SSF54928">
    <property type="entry name" value="RNA-binding domain, RBD"/>
    <property type="match status" value="1"/>
</dbReference>
<evidence type="ECO:0000256" key="1">
    <source>
        <dbReference type="ARBA" id="ARBA00006110"/>
    </source>
</evidence>
<dbReference type="AlphaFoldDB" id="A0A250XMZ7"/>
<evidence type="ECO:0000313" key="4">
    <source>
        <dbReference type="EMBL" id="GAX84464.1"/>
    </source>
</evidence>
<dbReference type="InterPro" id="IPR035979">
    <property type="entry name" value="RBD_domain_sf"/>
</dbReference>
<evidence type="ECO:0000313" key="5">
    <source>
        <dbReference type="Proteomes" id="UP000232323"/>
    </source>
</evidence>
<dbReference type="CDD" id="cd12951">
    <property type="entry name" value="RRP7_Rrp7A"/>
    <property type="match status" value="1"/>
</dbReference>
<gene>
    <name evidence="4" type="ORF">CEUSTIGMA_g11884.t1</name>
</gene>
<feature type="coiled-coil region" evidence="2">
    <location>
        <begin position="129"/>
        <end position="156"/>
    </location>
</feature>
<proteinExistence type="inferred from homology"/>
<dbReference type="GO" id="GO:0000028">
    <property type="term" value="P:ribosomal small subunit assembly"/>
    <property type="evidence" value="ECO:0007669"/>
    <property type="project" value="TreeGrafter"/>
</dbReference>
<dbReference type="Gene3D" id="3.30.70.330">
    <property type="match status" value="1"/>
</dbReference>
<accession>A0A250XMZ7</accession>
<dbReference type="EMBL" id="BEGY01000126">
    <property type="protein sequence ID" value="GAX84464.1"/>
    <property type="molecule type" value="Genomic_DNA"/>
</dbReference>
<dbReference type="GO" id="GO:0034456">
    <property type="term" value="C:UTP-C complex"/>
    <property type="evidence" value="ECO:0007669"/>
    <property type="project" value="TreeGrafter"/>
</dbReference>
<sequence length="249" mass="28112">MAAAELAMLSLRIKPGSPFLTYVGIKTHKLKPGDLNIEQSLFVSGVPLNFGVEALQAVFSCFGDISQVILHHNKRSGMIVFQEPATAIKKALGAAASRSIVEWSLPQEMEEPVGVKAWVQRHKALRPGNAILQKQLDEWIDNFEAEEEKKEKQRRTNMAEDGWTVVVRNKGRARTTEADGMTIKSGGVASAAAEEAKAKAAKQAESREDFYRFQQRDKRRNELMDLRKQFDLDRKKIAELRQTRNFKPY</sequence>
<feature type="domain" description="Ribosomal RNA-processing protein 7 C-terminal" evidence="3">
    <location>
        <begin position="124"/>
        <end position="249"/>
    </location>
</feature>
<comment type="similarity">
    <text evidence="1">Belongs to the RRP7 family.</text>
</comment>
<evidence type="ECO:0000256" key="2">
    <source>
        <dbReference type="SAM" id="Coils"/>
    </source>
</evidence>
<dbReference type="InterPro" id="IPR012677">
    <property type="entry name" value="Nucleotide-bd_a/b_plait_sf"/>
</dbReference>
<evidence type="ECO:0000259" key="3">
    <source>
        <dbReference type="Pfam" id="PF12923"/>
    </source>
</evidence>
<dbReference type="GO" id="GO:0032545">
    <property type="term" value="C:CURI complex"/>
    <property type="evidence" value="ECO:0007669"/>
    <property type="project" value="TreeGrafter"/>
</dbReference>
<dbReference type="Gene3D" id="6.10.250.1770">
    <property type="match status" value="1"/>
</dbReference>
<dbReference type="OrthoDB" id="5390at2759"/>
<dbReference type="CDD" id="cd00590">
    <property type="entry name" value="RRM_SF"/>
    <property type="match status" value="1"/>
</dbReference>
<organism evidence="4 5">
    <name type="scientific">Chlamydomonas eustigma</name>
    <dbReference type="NCBI Taxonomy" id="1157962"/>
    <lineage>
        <taxon>Eukaryota</taxon>
        <taxon>Viridiplantae</taxon>
        <taxon>Chlorophyta</taxon>
        <taxon>core chlorophytes</taxon>
        <taxon>Chlorophyceae</taxon>
        <taxon>CS clade</taxon>
        <taxon>Chlamydomonadales</taxon>
        <taxon>Chlamydomonadaceae</taxon>
        <taxon>Chlamydomonas</taxon>
    </lineage>
</organism>
<dbReference type="InterPro" id="IPR040446">
    <property type="entry name" value="RRP7"/>
</dbReference>
<name>A0A250XMZ7_9CHLO</name>
<dbReference type="Pfam" id="PF12923">
    <property type="entry name" value="RRP7"/>
    <property type="match status" value="1"/>
</dbReference>
<comment type="caution">
    <text evidence="4">The sequence shown here is derived from an EMBL/GenBank/DDBJ whole genome shotgun (WGS) entry which is preliminary data.</text>
</comment>
<dbReference type="GO" id="GO:0006364">
    <property type="term" value="P:rRNA processing"/>
    <property type="evidence" value="ECO:0007669"/>
    <property type="project" value="TreeGrafter"/>
</dbReference>
<dbReference type="PANTHER" id="PTHR13191">
    <property type="entry name" value="RIBOSOMAL RNA PROCESSING PROTEIN 7-RELATED"/>
    <property type="match status" value="1"/>
</dbReference>
<dbReference type="PANTHER" id="PTHR13191:SF0">
    <property type="entry name" value="RIBOSOMAL RNA-PROCESSING PROTEIN 7 HOMOLOG A-RELATED"/>
    <property type="match status" value="1"/>
</dbReference>
<dbReference type="Proteomes" id="UP000232323">
    <property type="component" value="Unassembled WGS sequence"/>
</dbReference>
<dbReference type="GO" id="GO:0003676">
    <property type="term" value="F:nucleic acid binding"/>
    <property type="evidence" value="ECO:0007669"/>
    <property type="project" value="InterPro"/>
</dbReference>
<keyword evidence="2" id="KW-0175">Coiled coil</keyword>
<dbReference type="STRING" id="1157962.A0A250XMZ7"/>
<reference evidence="4 5" key="1">
    <citation type="submission" date="2017-08" db="EMBL/GenBank/DDBJ databases">
        <title>Acidophilic green algal genome provides insights into adaptation to an acidic environment.</title>
        <authorList>
            <person name="Hirooka S."/>
            <person name="Hirose Y."/>
            <person name="Kanesaki Y."/>
            <person name="Higuchi S."/>
            <person name="Fujiwara T."/>
            <person name="Onuma R."/>
            <person name="Era A."/>
            <person name="Ohbayashi R."/>
            <person name="Uzuka A."/>
            <person name="Nozaki H."/>
            <person name="Yoshikawa H."/>
            <person name="Miyagishima S.Y."/>
        </authorList>
    </citation>
    <scope>NUCLEOTIDE SEQUENCE [LARGE SCALE GENOMIC DNA]</scope>
    <source>
        <strain evidence="4 5">NIES-2499</strain>
    </source>
</reference>
<dbReference type="InterPro" id="IPR024326">
    <property type="entry name" value="RRP7_C"/>
</dbReference>
<protein>
    <recommendedName>
        <fullName evidence="3">Ribosomal RNA-processing protein 7 C-terminal domain-containing protein</fullName>
    </recommendedName>
</protein>
<keyword evidence="5" id="KW-1185">Reference proteome</keyword>